<accession>A0ACC3TB00</accession>
<sequence>MPILADAHEPDEDSSLPAEVISCLKSSRFLQLGTSYRDYPHVSLMNYTYIPKGDALPYEEGAVIVMTSERQTKKFFNISANSRVSILVHDWVSKQTTNDAPQGLTQFLLSMNQAELSSISATLNGRARIVEGEAEEKFFKEKHLASNPADARLFIDAENVAVIVVSVSSARVADLDNNVVRWRKPGAESTPQLNGVGANGASYANGTL</sequence>
<reference evidence="2" key="1">
    <citation type="journal article" date="2024" name="Front. Bioeng. Biotechnol.">
        <title>Genome-scale model development and genomic sequencing of the oleaginous clade Lipomyces.</title>
        <authorList>
            <person name="Czajka J.J."/>
            <person name="Han Y."/>
            <person name="Kim J."/>
            <person name="Mondo S.J."/>
            <person name="Hofstad B.A."/>
            <person name="Robles A."/>
            <person name="Haridas S."/>
            <person name="Riley R."/>
            <person name="LaButti K."/>
            <person name="Pangilinan J."/>
            <person name="Andreopoulos W."/>
            <person name="Lipzen A."/>
            <person name="Yan J."/>
            <person name="Wang M."/>
            <person name="Ng V."/>
            <person name="Grigoriev I.V."/>
            <person name="Spatafora J.W."/>
            <person name="Magnuson J.K."/>
            <person name="Baker S.E."/>
            <person name="Pomraning K.R."/>
        </authorList>
    </citation>
    <scope>NUCLEOTIDE SEQUENCE [LARGE SCALE GENOMIC DNA]</scope>
    <source>
        <strain evidence="2">CBS 7786</strain>
    </source>
</reference>
<evidence type="ECO:0000313" key="2">
    <source>
        <dbReference type="Proteomes" id="UP001433508"/>
    </source>
</evidence>
<keyword evidence="2" id="KW-1185">Reference proteome</keyword>
<proteinExistence type="predicted"/>
<comment type="caution">
    <text evidence="1">The sequence shown here is derived from an EMBL/GenBank/DDBJ whole genome shotgun (WGS) entry which is preliminary data.</text>
</comment>
<evidence type="ECO:0000313" key="1">
    <source>
        <dbReference type="EMBL" id="KAK9241103.1"/>
    </source>
</evidence>
<protein>
    <submittedName>
        <fullName evidence="1">Uncharacterized protein</fullName>
    </submittedName>
</protein>
<gene>
    <name evidence="1" type="ORF">V1525DRAFT_352513</name>
</gene>
<dbReference type="Proteomes" id="UP001433508">
    <property type="component" value="Unassembled WGS sequence"/>
</dbReference>
<dbReference type="EMBL" id="MU971336">
    <property type="protein sequence ID" value="KAK9241103.1"/>
    <property type="molecule type" value="Genomic_DNA"/>
</dbReference>
<organism evidence="1 2">
    <name type="scientific">Lipomyces kononenkoae</name>
    <name type="common">Yeast</name>
    <dbReference type="NCBI Taxonomy" id="34357"/>
    <lineage>
        <taxon>Eukaryota</taxon>
        <taxon>Fungi</taxon>
        <taxon>Dikarya</taxon>
        <taxon>Ascomycota</taxon>
        <taxon>Saccharomycotina</taxon>
        <taxon>Lipomycetes</taxon>
        <taxon>Lipomycetales</taxon>
        <taxon>Lipomycetaceae</taxon>
        <taxon>Lipomyces</taxon>
    </lineage>
</organism>
<name>A0ACC3TB00_LIPKO</name>